<dbReference type="Proteomes" id="UP000199662">
    <property type="component" value="Unassembled WGS sequence"/>
</dbReference>
<evidence type="ECO:0000313" key="3">
    <source>
        <dbReference type="Proteomes" id="UP000199662"/>
    </source>
</evidence>
<dbReference type="EMBL" id="FNZK01000002">
    <property type="protein sequence ID" value="SEJ02032.1"/>
    <property type="molecule type" value="Genomic_DNA"/>
</dbReference>
<keyword evidence="3" id="KW-1185">Reference proteome</keyword>
<reference evidence="2 3" key="1">
    <citation type="submission" date="2016-10" db="EMBL/GenBank/DDBJ databases">
        <authorList>
            <person name="de Groot N.N."/>
        </authorList>
    </citation>
    <scope>NUCLEOTIDE SEQUENCE [LARGE SCALE GENOMIC DNA]</scope>
    <source>
        <strain evidence="2 3">DSM 2179</strain>
    </source>
</reference>
<organism evidence="2 3">
    <name type="scientific">Propionispira arboris</name>
    <dbReference type="NCBI Taxonomy" id="84035"/>
    <lineage>
        <taxon>Bacteria</taxon>
        <taxon>Bacillati</taxon>
        <taxon>Bacillota</taxon>
        <taxon>Negativicutes</taxon>
        <taxon>Selenomonadales</taxon>
        <taxon>Selenomonadaceae</taxon>
        <taxon>Propionispira</taxon>
    </lineage>
</organism>
<evidence type="ECO:0000313" key="2">
    <source>
        <dbReference type="EMBL" id="SEJ02032.1"/>
    </source>
</evidence>
<accession>A0A1H6VP73</accession>
<feature type="signal peptide" evidence="1">
    <location>
        <begin position="1"/>
        <end position="24"/>
    </location>
</feature>
<proteinExistence type="predicted"/>
<gene>
    <name evidence="2" type="ORF">SAMN05660742_102295</name>
</gene>
<evidence type="ECO:0000256" key="1">
    <source>
        <dbReference type="SAM" id="SignalP"/>
    </source>
</evidence>
<keyword evidence="1" id="KW-0732">Signal</keyword>
<dbReference type="RefSeq" id="WP_091829206.1">
    <property type="nucleotide sequence ID" value="NZ_FNZK01000002.1"/>
</dbReference>
<name>A0A1H6VP73_9FIRM</name>
<dbReference type="AlphaFoldDB" id="A0A1H6VP73"/>
<feature type="chain" id="PRO_5038403024" description="Host cell surface-exposed lipoprotein" evidence="1">
    <location>
        <begin position="25"/>
        <end position="111"/>
    </location>
</feature>
<evidence type="ECO:0008006" key="4">
    <source>
        <dbReference type="Google" id="ProtNLM"/>
    </source>
</evidence>
<sequence>MRKINKKMIVALCFSMVLSFTVMNFSNMNTVVFAASSESQAKAEIDALKAKGYSASDIQSAGAIAFASNNSISTVAGKKTKSNTWKDVQKTFNVSDAAYNQALKNIKSMKK</sequence>
<protein>
    <recommendedName>
        <fullName evidence="4">Host cell surface-exposed lipoprotein</fullName>
    </recommendedName>
</protein>
<dbReference type="STRING" id="84035.SAMN05660742_102295"/>